<evidence type="ECO:0000259" key="2">
    <source>
        <dbReference type="Pfam" id="PF01850"/>
    </source>
</evidence>
<dbReference type="InterPro" id="IPR044153">
    <property type="entry name" value="PIN_Pae0151-like"/>
</dbReference>
<evidence type="ECO:0000313" key="3">
    <source>
        <dbReference type="EMBL" id="ADL02028.1"/>
    </source>
</evidence>
<dbReference type="Gene3D" id="3.40.50.1010">
    <property type="entry name" value="5'-nuclease"/>
    <property type="match status" value="1"/>
</dbReference>
<reference evidence="4" key="1">
    <citation type="journal article" date="2011" name="J. Bacteriol.">
        <title>Genome sequences of eight morphologically diverse alphaproteobacteria.</title>
        <authorList>
            <consortium name="US DOE Joint Genome Institute"/>
            <person name="Brown P.J."/>
            <person name="Kysela D.T."/>
            <person name="Buechlein A."/>
            <person name="Hemmerich C."/>
            <person name="Brun Y.V."/>
        </authorList>
    </citation>
    <scope>NUCLEOTIDE SEQUENCE [LARGE SCALE GENOMIC DNA]</scope>
    <source>
        <strain evidence="4">ATCC 15264 / DSM 4735 / LMG 14903 / NBRC 16000 / CB 81</strain>
    </source>
</reference>
<dbReference type="KEGG" id="bsb:Bresu_2721"/>
<dbReference type="InterPro" id="IPR029060">
    <property type="entry name" value="PIN-like_dom_sf"/>
</dbReference>
<evidence type="ECO:0000256" key="1">
    <source>
        <dbReference type="ARBA" id="ARBA00022842"/>
    </source>
</evidence>
<dbReference type="OrthoDB" id="1524147at2"/>
<accession>D9QMA2</accession>
<dbReference type="Pfam" id="PF01850">
    <property type="entry name" value="PIN"/>
    <property type="match status" value="1"/>
</dbReference>
<proteinExistence type="predicted"/>
<dbReference type="PANTHER" id="PTHR35901">
    <property type="entry name" value="RIBONUCLEASE VAPC3"/>
    <property type="match status" value="1"/>
</dbReference>
<dbReference type="AlphaFoldDB" id="D9QMA2"/>
<dbReference type="PANTHER" id="PTHR35901:SF1">
    <property type="entry name" value="EXONUCLEASE VAPC9"/>
    <property type="match status" value="1"/>
</dbReference>
<evidence type="ECO:0000313" key="4">
    <source>
        <dbReference type="Proteomes" id="UP000002696"/>
    </source>
</evidence>
<name>D9QMA2_BRESC</name>
<feature type="domain" description="PIN" evidence="2">
    <location>
        <begin position="4"/>
        <end position="118"/>
    </location>
</feature>
<sequence>MRLVVDSSVAVKWFVTEAQSDEAQVLLDHELIAPQLLVAECANVFWKKARKNEMTPGQAMIAAANVSGVVELMGLSNLVMRAVDLANRLPHPAYDCLYLALAEMERCPLVTADVRLRRRLDEAGDICAAEVLTLDAPLFARGLS</sequence>
<keyword evidence="4" id="KW-1185">Reference proteome</keyword>
<dbReference type="eggNOG" id="COG4113">
    <property type="taxonomic scope" value="Bacteria"/>
</dbReference>
<dbReference type="CDD" id="cd09873">
    <property type="entry name" value="PIN_Pae0151-like"/>
    <property type="match status" value="1"/>
</dbReference>
<dbReference type="HOGENOM" id="CLU_121774_1_2_5"/>
<protein>
    <submittedName>
        <fullName evidence="3">PilT protein, N-terminal</fullName>
    </submittedName>
</protein>
<dbReference type="InterPro" id="IPR002716">
    <property type="entry name" value="PIN_dom"/>
</dbReference>
<dbReference type="SUPFAM" id="SSF88723">
    <property type="entry name" value="PIN domain-like"/>
    <property type="match status" value="1"/>
</dbReference>
<gene>
    <name evidence="3" type="ordered locus">Bresu_2721</name>
</gene>
<organism evidence="3 4">
    <name type="scientific">Brevundimonas subvibrioides (strain ATCC 15264 / DSM 4735 / LMG 14903 / NBRC 16000 / CB 81)</name>
    <name type="common">Caulobacter subvibrioides</name>
    <dbReference type="NCBI Taxonomy" id="633149"/>
    <lineage>
        <taxon>Bacteria</taxon>
        <taxon>Pseudomonadati</taxon>
        <taxon>Pseudomonadota</taxon>
        <taxon>Alphaproteobacteria</taxon>
        <taxon>Caulobacterales</taxon>
        <taxon>Caulobacteraceae</taxon>
        <taxon>Brevundimonas</taxon>
    </lineage>
</organism>
<dbReference type="Proteomes" id="UP000002696">
    <property type="component" value="Chromosome"/>
</dbReference>
<dbReference type="EMBL" id="CP002102">
    <property type="protein sequence ID" value="ADL02028.1"/>
    <property type="molecule type" value="Genomic_DNA"/>
</dbReference>
<dbReference type="InterPro" id="IPR051619">
    <property type="entry name" value="TypeII_TA_RNase_PINc/VapC"/>
</dbReference>
<dbReference type="BioCyc" id="BSUB633149:G1GM8-2726-MONOMER"/>
<dbReference type="RefSeq" id="WP_013270129.1">
    <property type="nucleotide sequence ID" value="NC_014375.1"/>
</dbReference>
<keyword evidence="1" id="KW-0460">Magnesium</keyword>
<dbReference type="STRING" id="633149.Bresu_2721"/>
<dbReference type="InParanoid" id="D9QMA2"/>